<dbReference type="Proteomes" id="UP000007954">
    <property type="component" value="Chromosome"/>
</dbReference>
<reference evidence="1 2" key="1">
    <citation type="journal article" date="2011" name="PLoS ONE">
        <title>Haloquadratum walsbyi: limited diversity in a global pond.</title>
        <authorList>
            <person name="Dyall-Smith M."/>
            <person name="Pfeiffer F."/>
            <person name="Klee K."/>
            <person name="Palm P."/>
            <person name="Gross K."/>
            <person name="Schuster S.C."/>
            <person name="Rampp M."/>
            <person name="Oesterhelt D."/>
        </authorList>
    </citation>
    <scope>NUCLEOTIDE SEQUENCE [LARGE SCALE GENOMIC DNA]</scope>
    <source>
        <strain evidence="2">DSM 16854 / JCM 12705 / C23</strain>
    </source>
</reference>
<dbReference type="EMBL" id="FR746099">
    <property type="protein sequence ID" value="CCC40155.1"/>
    <property type="molecule type" value="Genomic_DNA"/>
</dbReference>
<evidence type="ECO:0000313" key="2">
    <source>
        <dbReference type="Proteomes" id="UP000007954"/>
    </source>
</evidence>
<gene>
    <name evidence="1" type="ordered locus">Hqrw_2272</name>
</gene>
<dbReference type="AlphaFoldDB" id="G0LHC1"/>
<dbReference type="HOGENOM" id="CLU_161784_0_0_2"/>
<protein>
    <submittedName>
        <fullName evidence="1">Uncharacterized protein</fullName>
    </submittedName>
</protein>
<organism evidence="1 2">
    <name type="scientific">Haloquadratum walsbyi (strain DSM 16854 / JCM 12705 / C23)</name>
    <dbReference type="NCBI Taxonomy" id="768065"/>
    <lineage>
        <taxon>Archaea</taxon>
        <taxon>Methanobacteriati</taxon>
        <taxon>Methanobacteriota</taxon>
        <taxon>Stenosarchaea group</taxon>
        <taxon>Halobacteria</taxon>
        <taxon>Halobacteriales</taxon>
        <taxon>Haloferacaceae</taxon>
        <taxon>Haloquadratum</taxon>
    </lineage>
</organism>
<accession>G0LHC1</accession>
<evidence type="ECO:0000313" key="1">
    <source>
        <dbReference type="EMBL" id="CCC40155.1"/>
    </source>
</evidence>
<dbReference type="KEGG" id="hwc:Hqrw_2272"/>
<name>G0LHC1_HALWC</name>
<proteinExistence type="predicted"/>
<sequence>MRVGLSPRICDSAAVIDPFLGNVTTLLRHHICVCVPIEQHMSSPVQPNDNNSPVTPRDRVWSSVVDESKTEFTVSDIKSRLYQDGYDEIPSEETIKRVLRSMTELNVLRHKKGSPYYDKQTDFKQL</sequence>